<evidence type="ECO:0000313" key="1">
    <source>
        <dbReference type="EMBL" id="GIX82491.1"/>
    </source>
</evidence>
<protein>
    <submittedName>
        <fullName evidence="1">Uncharacterized protein</fullName>
    </submittedName>
</protein>
<gene>
    <name evidence="1" type="ORF">CEXT_801191</name>
</gene>
<evidence type="ECO:0000313" key="2">
    <source>
        <dbReference type="Proteomes" id="UP001054945"/>
    </source>
</evidence>
<comment type="caution">
    <text evidence="1">The sequence shown here is derived from an EMBL/GenBank/DDBJ whole genome shotgun (WGS) entry which is preliminary data.</text>
</comment>
<sequence length="91" mass="10565">MAIRSVRQDVSTTSPRREVKCSGDILFNTSSTPNCTDGYLFLLKPQLRSVYESSPKFRNKKVITDYYDYLLQKNMGQSYQIFVIHRTVICC</sequence>
<name>A0AAV4NEW7_CAEEX</name>
<reference evidence="1 2" key="1">
    <citation type="submission" date="2021-06" db="EMBL/GenBank/DDBJ databases">
        <title>Caerostris extrusa draft genome.</title>
        <authorList>
            <person name="Kono N."/>
            <person name="Arakawa K."/>
        </authorList>
    </citation>
    <scope>NUCLEOTIDE SEQUENCE [LARGE SCALE GENOMIC DNA]</scope>
</reference>
<proteinExistence type="predicted"/>
<accession>A0AAV4NEW7</accession>
<dbReference type="EMBL" id="BPLR01020784">
    <property type="protein sequence ID" value="GIX82491.1"/>
    <property type="molecule type" value="Genomic_DNA"/>
</dbReference>
<dbReference type="AlphaFoldDB" id="A0AAV4NEW7"/>
<keyword evidence="2" id="KW-1185">Reference proteome</keyword>
<dbReference type="Proteomes" id="UP001054945">
    <property type="component" value="Unassembled WGS sequence"/>
</dbReference>
<organism evidence="1 2">
    <name type="scientific">Caerostris extrusa</name>
    <name type="common">Bark spider</name>
    <name type="synonym">Caerostris bankana</name>
    <dbReference type="NCBI Taxonomy" id="172846"/>
    <lineage>
        <taxon>Eukaryota</taxon>
        <taxon>Metazoa</taxon>
        <taxon>Ecdysozoa</taxon>
        <taxon>Arthropoda</taxon>
        <taxon>Chelicerata</taxon>
        <taxon>Arachnida</taxon>
        <taxon>Araneae</taxon>
        <taxon>Araneomorphae</taxon>
        <taxon>Entelegynae</taxon>
        <taxon>Araneoidea</taxon>
        <taxon>Araneidae</taxon>
        <taxon>Caerostris</taxon>
    </lineage>
</organism>